<keyword evidence="7" id="KW-1185">Reference proteome</keyword>
<evidence type="ECO:0000256" key="3">
    <source>
        <dbReference type="ARBA" id="ARBA00022833"/>
    </source>
</evidence>
<dbReference type="Proteomes" id="UP000826656">
    <property type="component" value="Unassembled WGS sequence"/>
</dbReference>
<dbReference type="SMART" id="SM00184">
    <property type="entry name" value="RING"/>
    <property type="match status" value="1"/>
</dbReference>
<dbReference type="InterPro" id="IPR051834">
    <property type="entry name" value="RING_finger_E3_ligase"/>
</dbReference>
<dbReference type="PANTHER" id="PTHR45931:SF3">
    <property type="entry name" value="RING ZINC FINGER-CONTAINING PROTEIN"/>
    <property type="match status" value="1"/>
</dbReference>
<sequence>MDSSIVNEIYVFPQICNAKRGPAGSSISGNNFSLEINLIAKSAYTCGDNIVKECHFNATCGTYKYKSLSWDIFDKDISTSDFPYPLEKVKWDGVDKILESKDDLIQQVLEFVRTLENVRPPLEDDDTIRVNLIFVKKVFVPPEEFELTKMNIIYNYYENIAAILWNKVCDKIKGYLGQDSSSLYEEFQCLKDFVETIVRETTNWRTYFNEDCEMILIDSLVEVAKREFMSLPTVRSIMQYLHKVDFAENELTEDCSICMGKYLPGSEAYNMPCNHSFHSGCIETWLLKTPSCPMCRFKLPPTE</sequence>
<reference evidence="6 7" key="1">
    <citation type="journal article" date="2021" name="bioRxiv">
        <title>Chromosome-scale and haplotype-resolved genome assembly of a tetraploid potato cultivar.</title>
        <authorList>
            <person name="Sun H."/>
            <person name="Jiao W.-B."/>
            <person name="Krause K."/>
            <person name="Campoy J.A."/>
            <person name="Goel M."/>
            <person name="Folz-Donahue K."/>
            <person name="Kukat C."/>
            <person name="Huettel B."/>
            <person name="Schneeberger K."/>
        </authorList>
    </citation>
    <scope>NUCLEOTIDE SEQUENCE [LARGE SCALE GENOMIC DNA]</scope>
    <source>
        <strain evidence="6">SolTubOtavaFocal</strain>
        <tissue evidence="6">Leaves</tissue>
    </source>
</reference>
<evidence type="ECO:0000313" key="7">
    <source>
        <dbReference type="Proteomes" id="UP000826656"/>
    </source>
</evidence>
<dbReference type="InterPro" id="IPR001841">
    <property type="entry name" value="Znf_RING"/>
</dbReference>
<dbReference type="InterPro" id="IPR013083">
    <property type="entry name" value="Znf_RING/FYVE/PHD"/>
</dbReference>
<dbReference type="PROSITE" id="PS50089">
    <property type="entry name" value="ZF_RING_2"/>
    <property type="match status" value="1"/>
</dbReference>
<evidence type="ECO:0000313" key="6">
    <source>
        <dbReference type="EMBL" id="KAH0754355.1"/>
    </source>
</evidence>
<keyword evidence="1" id="KW-0479">Metal-binding</keyword>
<name>A0ABQ7UR73_SOLTU</name>
<dbReference type="Gene3D" id="3.30.40.10">
    <property type="entry name" value="Zinc/RING finger domain, C3HC4 (zinc finger)"/>
    <property type="match status" value="1"/>
</dbReference>
<organism evidence="6 7">
    <name type="scientific">Solanum tuberosum</name>
    <name type="common">Potato</name>
    <dbReference type="NCBI Taxonomy" id="4113"/>
    <lineage>
        <taxon>Eukaryota</taxon>
        <taxon>Viridiplantae</taxon>
        <taxon>Streptophyta</taxon>
        <taxon>Embryophyta</taxon>
        <taxon>Tracheophyta</taxon>
        <taxon>Spermatophyta</taxon>
        <taxon>Magnoliopsida</taxon>
        <taxon>eudicotyledons</taxon>
        <taxon>Gunneridae</taxon>
        <taxon>Pentapetalae</taxon>
        <taxon>asterids</taxon>
        <taxon>lamiids</taxon>
        <taxon>Solanales</taxon>
        <taxon>Solanaceae</taxon>
        <taxon>Solanoideae</taxon>
        <taxon>Solaneae</taxon>
        <taxon>Solanum</taxon>
    </lineage>
</organism>
<accession>A0ABQ7UR73</accession>
<evidence type="ECO:0000256" key="4">
    <source>
        <dbReference type="PROSITE-ProRule" id="PRU00175"/>
    </source>
</evidence>
<evidence type="ECO:0000256" key="2">
    <source>
        <dbReference type="ARBA" id="ARBA00022771"/>
    </source>
</evidence>
<dbReference type="Pfam" id="PF13639">
    <property type="entry name" value="zf-RING_2"/>
    <property type="match status" value="1"/>
</dbReference>
<dbReference type="PANTHER" id="PTHR45931">
    <property type="entry name" value="SI:CH211-59O9.10"/>
    <property type="match status" value="1"/>
</dbReference>
<evidence type="ECO:0000259" key="5">
    <source>
        <dbReference type="PROSITE" id="PS50089"/>
    </source>
</evidence>
<comment type="caution">
    <text evidence="6">The sequence shown here is derived from an EMBL/GenBank/DDBJ whole genome shotgun (WGS) entry which is preliminary data.</text>
</comment>
<dbReference type="EMBL" id="JAIVGD010000018">
    <property type="protein sequence ID" value="KAH0754355.1"/>
    <property type="molecule type" value="Genomic_DNA"/>
</dbReference>
<dbReference type="SUPFAM" id="SSF57850">
    <property type="entry name" value="RING/U-box"/>
    <property type="match status" value="1"/>
</dbReference>
<keyword evidence="3" id="KW-0862">Zinc</keyword>
<feature type="domain" description="RING-type" evidence="5">
    <location>
        <begin position="255"/>
        <end position="296"/>
    </location>
</feature>
<keyword evidence="2 4" id="KW-0863">Zinc-finger</keyword>
<evidence type="ECO:0000256" key="1">
    <source>
        <dbReference type="ARBA" id="ARBA00022723"/>
    </source>
</evidence>
<gene>
    <name evidence="6" type="ORF">KY290_024625</name>
</gene>
<protein>
    <recommendedName>
        <fullName evidence="5">RING-type domain-containing protein</fullName>
    </recommendedName>
</protein>
<proteinExistence type="predicted"/>